<sequence>MRTTQRKGDMAVSQAISTFTKYGYDVSIPLTESAHYDLVIDSGSGLKRVQIKYSSKKDVDLRRVHSNSMGYVVKKTQHDAYDWLYVYKESGEEYLFTKCLFNRRAIRPFDKDLIKVVLKPNTVNNN</sequence>
<proteinExistence type="predicted"/>
<dbReference type="InterPro" id="IPR011856">
    <property type="entry name" value="tRNA_endonuc-like_dom_sf"/>
</dbReference>
<evidence type="ECO:0000259" key="1">
    <source>
        <dbReference type="Pfam" id="PF11645"/>
    </source>
</evidence>
<dbReference type="EMBL" id="MGHF01000001">
    <property type="protein sequence ID" value="OGM65291.1"/>
    <property type="molecule type" value="Genomic_DNA"/>
</dbReference>
<reference evidence="2 3" key="1">
    <citation type="journal article" date="2016" name="Nat. Commun.">
        <title>Thousands of microbial genomes shed light on interconnected biogeochemical processes in an aquifer system.</title>
        <authorList>
            <person name="Anantharaman K."/>
            <person name="Brown C.T."/>
            <person name="Hug L.A."/>
            <person name="Sharon I."/>
            <person name="Castelle C.J."/>
            <person name="Probst A.J."/>
            <person name="Thomas B.C."/>
            <person name="Singh A."/>
            <person name="Wilkins M.J."/>
            <person name="Karaoz U."/>
            <person name="Brodie E.L."/>
            <person name="Williams K.H."/>
            <person name="Hubbard S.S."/>
            <person name="Banfield J.F."/>
        </authorList>
    </citation>
    <scope>NUCLEOTIDE SEQUENCE [LARGE SCALE GENOMIC DNA]</scope>
</reference>
<dbReference type="InterPro" id="IPR021671">
    <property type="entry name" value="PD(D/E)XK_Endonuc"/>
</dbReference>
<accession>A0A1F8BMG7</accession>
<organism evidence="2 3">
    <name type="scientific">Candidatus Woesebacteria bacterium RIFCSPLOWO2_01_FULL_39_21</name>
    <dbReference type="NCBI Taxonomy" id="1802519"/>
    <lineage>
        <taxon>Bacteria</taxon>
        <taxon>Candidatus Woeseibacteriota</taxon>
    </lineage>
</organism>
<gene>
    <name evidence="2" type="ORF">A2961_01625</name>
</gene>
<comment type="caution">
    <text evidence="2">The sequence shown here is derived from an EMBL/GenBank/DDBJ whole genome shotgun (WGS) entry which is preliminary data.</text>
</comment>
<dbReference type="Gene3D" id="3.40.1350.10">
    <property type="match status" value="1"/>
</dbReference>
<dbReference type="Proteomes" id="UP000177082">
    <property type="component" value="Unassembled WGS sequence"/>
</dbReference>
<feature type="domain" description="PD(D/E)XK endonuclease" evidence="1">
    <location>
        <begin position="4"/>
        <end position="93"/>
    </location>
</feature>
<evidence type="ECO:0000313" key="2">
    <source>
        <dbReference type="EMBL" id="OGM65291.1"/>
    </source>
</evidence>
<evidence type="ECO:0000313" key="3">
    <source>
        <dbReference type="Proteomes" id="UP000177082"/>
    </source>
</evidence>
<dbReference type="GO" id="GO:0003676">
    <property type="term" value="F:nucleic acid binding"/>
    <property type="evidence" value="ECO:0007669"/>
    <property type="project" value="InterPro"/>
</dbReference>
<protein>
    <recommendedName>
        <fullName evidence="1">PD(D/E)XK endonuclease domain-containing protein</fullName>
    </recommendedName>
</protein>
<name>A0A1F8BMG7_9BACT</name>
<dbReference type="STRING" id="1802519.A2961_01625"/>
<dbReference type="AlphaFoldDB" id="A0A1F8BMG7"/>
<dbReference type="Pfam" id="PF11645">
    <property type="entry name" value="PDDEXK_5"/>
    <property type="match status" value="1"/>
</dbReference>